<dbReference type="Proteomes" id="UP001300502">
    <property type="component" value="Unassembled WGS sequence"/>
</dbReference>
<evidence type="ECO:0000256" key="10">
    <source>
        <dbReference type="SAM" id="Phobius"/>
    </source>
</evidence>
<evidence type="ECO:0000259" key="11">
    <source>
        <dbReference type="PROSITE" id="PS51715"/>
    </source>
</evidence>
<sequence length="828" mass="95464">MALSQSLTTQENNWKNGYIQMVNYEEEFNPQVAQFIKDVGLYNADLDYHVVAVMGCQSSGKSTLLNLLFGTQFRTMDANTGRYQVTQGIWLSKDKDFPILVLDLEGTDSRERGEEAASFERKSTLFALAVADVLIVNMWAQDVGRYVAANLALLRTVLELNLQLFQNDRDHRKTKLLFVLRDHVETSLDLLAKTIRTDLEETWKNLQKPLHFENCTVEDFFDLKFVSLPHMVLKPEQFQAAVTNLRNQFHNQSNSSEYMFQESYRRLVAADGFTTYANNVWETIRSNKEVDIPSQREMLATVRCEEIAEEIYSSAHQKFQKWSEALDVLKKNPKENLDDSLRLEWFPNLGDQIWQVIIEAMDTYSHAAKRYISSVAEAKKLKLQERLQAEGKELYLRQLSLMEALVLSYLEKELERLASRTTPWKEFQSHVSKLLEKCGNHLKDIATCSVSDAEMLFKEVRQPKEDELEEQEQKLVERFRRMIVDRTTQLFVEKTGSQFRNLLMSTLENNPQNIWQSLSGPLSTIISESLKELMTCLNEICLDESRNVLVVKDSVERLKEEVERRTKDLLSSNSVTMSYLYRKFDNCFRKDSRGVPRIWKPGDDLDSLYLDAKQETQALLMTLSEAKLTISLENLGAESLDETYSNLTNDLEIAFEVLSVERRTVLEEKLEDYAKLAYTEAKRSQETIHTRSQIPGWLYAVIFVLGFNEMMAVLRRPLLLLLILLILPILYIVIQTNLHRMLLSVLFSKIEQYLPNATNMFQDRTDFTSRVDSTTAVGANLRSSFDSPIPNRVTSNGAAKTTGIRLRKSNILSEDSGARRRRNSVGNE</sequence>
<dbReference type="Pfam" id="PF20428">
    <property type="entry name" value="Sey1_3HB"/>
    <property type="match status" value="1"/>
</dbReference>
<gene>
    <name evidence="12" type="ORF">GAYE_SCF23G4237</name>
</gene>
<keyword evidence="5 9" id="KW-0256">Endoplasmic reticulum</keyword>
<dbReference type="GO" id="GO:0005789">
    <property type="term" value="C:endoplasmic reticulum membrane"/>
    <property type="evidence" value="ECO:0007669"/>
    <property type="project" value="UniProtKB-SubCell"/>
</dbReference>
<comment type="function">
    <text evidence="9">Probable GTP-binding protein that may be involved in cell development.</text>
</comment>
<dbReference type="CDD" id="cd01851">
    <property type="entry name" value="GBP"/>
    <property type="match status" value="1"/>
</dbReference>
<protein>
    <recommendedName>
        <fullName evidence="9">Protein SEY1 homolog</fullName>
        <ecNumber evidence="9">3.6.5.-</ecNumber>
    </recommendedName>
</protein>
<keyword evidence="2 9" id="KW-0812">Transmembrane</keyword>
<evidence type="ECO:0000256" key="7">
    <source>
        <dbReference type="ARBA" id="ARBA00023134"/>
    </source>
</evidence>
<keyword evidence="6 9" id="KW-1133">Transmembrane helix</keyword>
<dbReference type="PROSITE" id="PS51715">
    <property type="entry name" value="G_GB1_RHD3"/>
    <property type="match status" value="1"/>
</dbReference>
<reference evidence="12 13" key="1">
    <citation type="submission" date="2022-07" db="EMBL/GenBank/DDBJ databases">
        <title>Genome-wide signatures of adaptation to extreme environments.</title>
        <authorList>
            <person name="Cho C.H."/>
            <person name="Yoon H.S."/>
        </authorList>
    </citation>
    <scope>NUCLEOTIDE SEQUENCE [LARGE SCALE GENOMIC DNA]</scope>
    <source>
        <strain evidence="12 13">108.79 E11</strain>
    </source>
</reference>
<feature type="topological domain" description="Cytoplasmic" evidence="9">
    <location>
        <begin position="739"/>
        <end position="828"/>
    </location>
</feature>
<evidence type="ECO:0000256" key="4">
    <source>
        <dbReference type="ARBA" id="ARBA00022801"/>
    </source>
</evidence>
<dbReference type="PANTHER" id="PTHR45923">
    <property type="entry name" value="PROTEIN SEY1"/>
    <property type="match status" value="1"/>
</dbReference>
<evidence type="ECO:0000256" key="2">
    <source>
        <dbReference type="ARBA" id="ARBA00022692"/>
    </source>
</evidence>
<dbReference type="FunFam" id="3.40.50.300:FF:000727">
    <property type="entry name" value="Protein SEY1 homolog"/>
    <property type="match status" value="1"/>
</dbReference>
<keyword evidence="8 9" id="KW-0472">Membrane</keyword>
<feature type="transmembrane region" description="Helical" evidence="10">
    <location>
        <begin position="718"/>
        <end position="734"/>
    </location>
</feature>
<evidence type="ECO:0000256" key="3">
    <source>
        <dbReference type="ARBA" id="ARBA00022741"/>
    </source>
</evidence>
<dbReference type="GO" id="GO:0003924">
    <property type="term" value="F:GTPase activity"/>
    <property type="evidence" value="ECO:0007669"/>
    <property type="project" value="UniProtKB-UniRule"/>
</dbReference>
<dbReference type="Pfam" id="PF05879">
    <property type="entry name" value="RHD3_GTPase"/>
    <property type="match status" value="1"/>
</dbReference>
<dbReference type="EMBL" id="JANCYU010000039">
    <property type="protein sequence ID" value="KAK4526323.1"/>
    <property type="molecule type" value="Genomic_DNA"/>
</dbReference>
<keyword evidence="13" id="KW-1185">Reference proteome</keyword>
<dbReference type="EC" id="3.6.5.-" evidence="9"/>
<feature type="topological domain" description="Lumenal" evidence="9">
    <location>
        <begin position="715"/>
        <end position="717"/>
    </location>
</feature>
<feature type="domain" description="GB1/RHD3-type G" evidence="11">
    <location>
        <begin position="45"/>
        <end position="263"/>
    </location>
</feature>
<name>A0AAV9IG68_9RHOD</name>
<comment type="similarity">
    <text evidence="9">Belongs to the TRAFAC class dynamin-like GTPase superfamily. GB1/RHD3 GTPase family. RHD3 subfamily.</text>
</comment>
<keyword evidence="3 9" id="KW-0547">Nucleotide-binding</keyword>
<evidence type="ECO:0000313" key="13">
    <source>
        <dbReference type="Proteomes" id="UP001300502"/>
    </source>
</evidence>
<dbReference type="AlphaFoldDB" id="A0AAV9IG68"/>
<dbReference type="InterPro" id="IPR030386">
    <property type="entry name" value="G_GB1_RHD3_dom"/>
</dbReference>
<feature type="topological domain" description="Cytoplasmic" evidence="9">
    <location>
        <begin position="1"/>
        <end position="693"/>
    </location>
</feature>
<dbReference type="GO" id="GO:0016320">
    <property type="term" value="P:endoplasmic reticulum membrane fusion"/>
    <property type="evidence" value="ECO:0007669"/>
    <property type="project" value="TreeGrafter"/>
</dbReference>
<dbReference type="PANTHER" id="PTHR45923:SF2">
    <property type="entry name" value="PROTEIN SEY1"/>
    <property type="match status" value="1"/>
</dbReference>
<keyword evidence="7 9" id="KW-0342">GTP-binding</keyword>
<dbReference type="HAMAP" id="MF_03109">
    <property type="entry name" value="Sey1"/>
    <property type="match status" value="1"/>
</dbReference>
<evidence type="ECO:0000313" key="12">
    <source>
        <dbReference type="EMBL" id="KAK4526323.1"/>
    </source>
</evidence>
<dbReference type="SUPFAM" id="SSF52540">
    <property type="entry name" value="P-loop containing nucleoside triphosphate hydrolases"/>
    <property type="match status" value="1"/>
</dbReference>
<dbReference type="InterPro" id="IPR027417">
    <property type="entry name" value="P-loop_NTPase"/>
</dbReference>
<evidence type="ECO:0000256" key="9">
    <source>
        <dbReference type="HAMAP-Rule" id="MF_03109"/>
    </source>
</evidence>
<comment type="caution">
    <text evidence="12">The sequence shown here is derived from an EMBL/GenBank/DDBJ whole genome shotgun (WGS) entry which is preliminary data.</text>
</comment>
<dbReference type="GO" id="GO:0005525">
    <property type="term" value="F:GTP binding"/>
    <property type="evidence" value="ECO:0007669"/>
    <property type="project" value="UniProtKB-UniRule"/>
</dbReference>
<dbReference type="InterPro" id="IPR046758">
    <property type="entry name" value="Sey1/RHD3-like_3HB"/>
</dbReference>
<dbReference type="Gene3D" id="3.40.50.300">
    <property type="entry name" value="P-loop containing nucleotide triphosphate hydrolases"/>
    <property type="match status" value="1"/>
</dbReference>
<dbReference type="InterPro" id="IPR008803">
    <property type="entry name" value="RHD3/Sey1"/>
</dbReference>
<feature type="binding site" evidence="9">
    <location>
        <begin position="55"/>
        <end position="62"/>
    </location>
    <ligand>
        <name>GTP</name>
        <dbReference type="ChEBI" id="CHEBI:37565"/>
    </ligand>
</feature>
<proteinExistence type="inferred from homology"/>
<evidence type="ECO:0000256" key="6">
    <source>
        <dbReference type="ARBA" id="ARBA00022989"/>
    </source>
</evidence>
<evidence type="ECO:0000256" key="1">
    <source>
        <dbReference type="ARBA" id="ARBA00004477"/>
    </source>
</evidence>
<comment type="subcellular location">
    <subcellularLocation>
        <location evidence="1 9">Endoplasmic reticulum membrane</location>
        <topology evidence="1 9">Multi-pass membrane protein</topology>
    </subcellularLocation>
</comment>
<organism evidence="12 13">
    <name type="scientific">Galdieria yellowstonensis</name>
    <dbReference type="NCBI Taxonomy" id="3028027"/>
    <lineage>
        <taxon>Eukaryota</taxon>
        <taxon>Rhodophyta</taxon>
        <taxon>Bangiophyceae</taxon>
        <taxon>Galdieriales</taxon>
        <taxon>Galdieriaceae</taxon>
        <taxon>Galdieria</taxon>
    </lineage>
</organism>
<evidence type="ECO:0000256" key="5">
    <source>
        <dbReference type="ARBA" id="ARBA00022824"/>
    </source>
</evidence>
<accession>A0AAV9IG68</accession>
<keyword evidence="4 9" id="KW-0378">Hydrolase</keyword>
<evidence type="ECO:0000256" key="8">
    <source>
        <dbReference type="ARBA" id="ARBA00023136"/>
    </source>
</evidence>